<keyword evidence="1" id="KW-1015">Disulfide bond</keyword>
<evidence type="ECO:0000313" key="3">
    <source>
        <dbReference type="EMBL" id="NXI48638.1"/>
    </source>
</evidence>
<evidence type="ECO:0000259" key="2">
    <source>
        <dbReference type="SMART" id="SM00832"/>
    </source>
</evidence>
<dbReference type="PANTHER" id="PTHR11339:SF373">
    <property type="entry name" value="VWFD DOMAIN-CONTAINING PROTEIN"/>
    <property type="match status" value="1"/>
</dbReference>
<dbReference type="InterPro" id="IPR014853">
    <property type="entry name" value="VWF/SSPO/ZAN-like_Cys-rich_dom"/>
</dbReference>
<dbReference type="AlphaFoldDB" id="A0A7K9TKD9"/>
<dbReference type="OrthoDB" id="6236007at2759"/>
<dbReference type="PANTHER" id="PTHR11339">
    <property type="entry name" value="EXTRACELLULAR MATRIX GLYCOPROTEIN RELATED"/>
    <property type="match status" value="1"/>
</dbReference>
<organism evidence="3 4">
    <name type="scientific">Galbula dea</name>
    <dbReference type="NCBI Taxonomy" id="1109041"/>
    <lineage>
        <taxon>Eukaryota</taxon>
        <taxon>Metazoa</taxon>
        <taxon>Chordata</taxon>
        <taxon>Craniata</taxon>
        <taxon>Vertebrata</taxon>
        <taxon>Euteleostomi</taxon>
        <taxon>Archelosauria</taxon>
        <taxon>Archosauria</taxon>
        <taxon>Dinosauria</taxon>
        <taxon>Saurischia</taxon>
        <taxon>Theropoda</taxon>
        <taxon>Coelurosauria</taxon>
        <taxon>Aves</taxon>
        <taxon>Neognathae</taxon>
        <taxon>Neoaves</taxon>
        <taxon>Telluraves</taxon>
        <taxon>Coraciimorphae</taxon>
        <taxon>Piciformes</taxon>
        <taxon>Galbulidae</taxon>
        <taxon>Galbula</taxon>
    </lineage>
</organism>
<protein>
    <submittedName>
        <fullName evidence="3">FCGBP protein</fullName>
    </submittedName>
</protein>
<comment type="caution">
    <text evidence="3">The sequence shown here is derived from an EMBL/GenBank/DDBJ whole genome shotgun (WGS) entry which is preliminary data.</text>
</comment>
<feature type="domain" description="VWF/SSPO/Zonadhesin-like cysteine-rich" evidence="2">
    <location>
        <begin position="1"/>
        <end position="66"/>
    </location>
</feature>
<dbReference type="EMBL" id="VWZX01018997">
    <property type="protein sequence ID" value="NXI48638.1"/>
    <property type="molecule type" value="Genomic_DNA"/>
</dbReference>
<dbReference type="Proteomes" id="UP000566440">
    <property type="component" value="Unassembled WGS sequence"/>
</dbReference>
<dbReference type="Pfam" id="PF08742">
    <property type="entry name" value="C8"/>
    <property type="match status" value="1"/>
</dbReference>
<feature type="non-terminal residue" evidence="3">
    <location>
        <position position="70"/>
    </location>
</feature>
<proteinExistence type="predicted"/>
<dbReference type="GO" id="GO:0005615">
    <property type="term" value="C:extracellular space"/>
    <property type="evidence" value="ECO:0007669"/>
    <property type="project" value="TreeGrafter"/>
</dbReference>
<name>A0A7K9TKD9_9PICI</name>
<dbReference type="SMART" id="SM00832">
    <property type="entry name" value="C8"/>
    <property type="match status" value="1"/>
</dbReference>
<sequence length="70" mass="7953">KKTFQGPFKACHDVVKPQDFYRGCLYDVCMSGGAKTILCQVLETYATTCRKHGVVVHDWRTPSGCRKWCP</sequence>
<dbReference type="InterPro" id="IPR050780">
    <property type="entry name" value="Mucin_vWF_Thrombospondin_sf"/>
</dbReference>
<evidence type="ECO:0000256" key="1">
    <source>
        <dbReference type="ARBA" id="ARBA00023157"/>
    </source>
</evidence>
<feature type="non-terminal residue" evidence="3">
    <location>
        <position position="1"/>
    </location>
</feature>
<gene>
    <name evidence="3" type="primary">Fcgbp_2</name>
    <name evidence="3" type="ORF">GALDEA_R15737</name>
</gene>
<reference evidence="3 4" key="1">
    <citation type="submission" date="2019-09" db="EMBL/GenBank/DDBJ databases">
        <title>Bird 10,000 Genomes (B10K) Project - Family phase.</title>
        <authorList>
            <person name="Zhang G."/>
        </authorList>
    </citation>
    <scope>NUCLEOTIDE SEQUENCE [LARGE SCALE GENOMIC DNA]</scope>
    <source>
        <strain evidence="3">B10K-DU-001-62</strain>
        <tissue evidence="3">Muscle</tissue>
    </source>
</reference>
<dbReference type="GO" id="GO:0031012">
    <property type="term" value="C:extracellular matrix"/>
    <property type="evidence" value="ECO:0007669"/>
    <property type="project" value="TreeGrafter"/>
</dbReference>
<keyword evidence="4" id="KW-1185">Reference proteome</keyword>
<accession>A0A7K9TKD9</accession>
<evidence type="ECO:0000313" key="4">
    <source>
        <dbReference type="Proteomes" id="UP000566440"/>
    </source>
</evidence>